<evidence type="ECO:0000256" key="2">
    <source>
        <dbReference type="SAM" id="MobiDB-lite"/>
    </source>
</evidence>
<evidence type="ECO:0000313" key="4">
    <source>
        <dbReference type="Proteomes" id="UP000290288"/>
    </source>
</evidence>
<feature type="coiled-coil region" evidence="1">
    <location>
        <begin position="88"/>
        <end position="125"/>
    </location>
</feature>
<keyword evidence="4" id="KW-1185">Reference proteome</keyword>
<name>A0A4Q2DN93_9AGAR</name>
<feature type="compositionally biased region" description="Basic and acidic residues" evidence="2">
    <location>
        <begin position="397"/>
        <end position="427"/>
    </location>
</feature>
<feature type="compositionally biased region" description="Low complexity" evidence="2">
    <location>
        <begin position="1"/>
        <end position="18"/>
    </location>
</feature>
<accession>A0A4Q2DN93</accession>
<evidence type="ECO:0000256" key="1">
    <source>
        <dbReference type="SAM" id="Coils"/>
    </source>
</evidence>
<sequence length="470" mass="54783">MPSTRNIPSTSSSSRPSTLPDPYAQSRRAPADGSYRNALSEVECEEARRKLGSVKTFRDLEWYHRKYPDAFGCGDSYNYDNRYYTTVLRDNQEKANGLRAANEQVQRLLTIRQQINNELNTAQRQADWFADQEEASRRYIIRKIPDIRDAIRQQHRRLRQEDELYLRQEAKERGLCHPIRRPNDDPRPDIRVFTEEERITRLWVHCTKCQSKGHYYYDHLDHQCLCDIPVPNHPMYECPLVTLSNDTSEDEAEKKDKEADLLYNSAPIDPIPIQHPLSAVPLETGWGSWDPKVHQEIRRNSWGAWSKNDLPKSTWKGGDDSGKWKTPKNYFPTDQTPRPPTPPRPHRPETPIITTPAPVAQTGPSVSTAEKAKENYEKKRDERRAAKGRKPWGQIQEEQRLPDRGRKVLNAEKNKKAMEKKPREGKGVKWRSHREHRAPMKTEDGDGWDQLNHEDYDDDHDSVAEHNMNS</sequence>
<dbReference type="Proteomes" id="UP000290288">
    <property type="component" value="Unassembled WGS sequence"/>
</dbReference>
<dbReference type="AlphaFoldDB" id="A0A4Q2DN93"/>
<comment type="caution">
    <text evidence="3">The sequence shown here is derived from an EMBL/GenBank/DDBJ whole genome shotgun (WGS) entry which is preliminary data.</text>
</comment>
<feature type="region of interest" description="Disordered" evidence="2">
    <location>
        <begin position="1"/>
        <end position="37"/>
    </location>
</feature>
<dbReference type="OrthoDB" id="10618829at2759"/>
<organism evidence="3 4">
    <name type="scientific">Candolleomyces aberdarensis</name>
    <dbReference type="NCBI Taxonomy" id="2316362"/>
    <lineage>
        <taxon>Eukaryota</taxon>
        <taxon>Fungi</taxon>
        <taxon>Dikarya</taxon>
        <taxon>Basidiomycota</taxon>
        <taxon>Agaricomycotina</taxon>
        <taxon>Agaricomycetes</taxon>
        <taxon>Agaricomycetidae</taxon>
        <taxon>Agaricales</taxon>
        <taxon>Agaricineae</taxon>
        <taxon>Psathyrellaceae</taxon>
        <taxon>Candolleomyces</taxon>
    </lineage>
</organism>
<reference evidence="3 4" key="1">
    <citation type="submission" date="2019-01" db="EMBL/GenBank/DDBJ databases">
        <title>Draft genome sequence of Psathyrella aberdarensis IHI B618.</title>
        <authorList>
            <person name="Buettner E."/>
            <person name="Kellner H."/>
        </authorList>
    </citation>
    <scope>NUCLEOTIDE SEQUENCE [LARGE SCALE GENOMIC DNA]</scope>
    <source>
        <strain evidence="3 4">IHI B618</strain>
    </source>
</reference>
<feature type="compositionally biased region" description="Basic and acidic residues" evidence="2">
    <location>
        <begin position="370"/>
        <end position="385"/>
    </location>
</feature>
<dbReference type="EMBL" id="SDEE01000134">
    <property type="protein sequence ID" value="RXW20771.1"/>
    <property type="molecule type" value="Genomic_DNA"/>
</dbReference>
<proteinExistence type="predicted"/>
<keyword evidence="1" id="KW-0175">Coiled coil</keyword>
<gene>
    <name evidence="3" type="ORF">EST38_g5091</name>
</gene>
<evidence type="ECO:0000313" key="3">
    <source>
        <dbReference type="EMBL" id="RXW20771.1"/>
    </source>
</evidence>
<feature type="region of interest" description="Disordered" evidence="2">
    <location>
        <begin position="305"/>
        <end position="470"/>
    </location>
</feature>
<protein>
    <submittedName>
        <fullName evidence="3">Uncharacterized protein</fullName>
    </submittedName>
</protein>